<sequence length="64" mass="7693">MLFNSITFLLFMLIVLSIHYSLRNWQRQKLHLLIASYVFYAAWNPPFVLLFWDKLASTTDELEI</sequence>
<dbReference type="Proteomes" id="UP000190460">
    <property type="component" value="Unassembled WGS sequence"/>
</dbReference>
<reference evidence="2 3" key="1">
    <citation type="submission" date="2017-02" db="EMBL/GenBank/DDBJ databases">
        <authorList>
            <person name="Peterson S.W."/>
        </authorList>
    </citation>
    <scope>NUCLEOTIDE SEQUENCE [LARGE SCALE GENOMIC DNA]</scope>
    <source>
        <strain evidence="2 3">ATCC 49788</strain>
    </source>
</reference>
<gene>
    <name evidence="2" type="ORF">SAMN02745130_02493</name>
</gene>
<keyword evidence="1" id="KW-0472">Membrane</keyword>
<dbReference type="STRING" id="92487.SAMN02745130_02493"/>
<dbReference type="EMBL" id="FUYB01000012">
    <property type="protein sequence ID" value="SKA84131.1"/>
    <property type="molecule type" value="Genomic_DNA"/>
</dbReference>
<evidence type="ECO:0000313" key="3">
    <source>
        <dbReference type="Proteomes" id="UP000190460"/>
    </source>
</evidence>
<feature type="transmembrane region" description="Helical" evidence="1">
    <location>
        <begin position="6"/>
        <end position="22"/>
    </location>
</feature>
<keyword evidence="1" id="KW-0812">Transmembrane</keyword>
<organism evidence="2 3">
    <name type="scientific">Thiothrix eikelboomii</name>
    <dbReference type="NCBI Taxonomy" id="92487"/>
    <lineage>
        <taxon>Bacteria</taxon>
        <taxon>Pseudomonadati</taxon>
        <taxon>Pseudomonadota</taxon>
        <taxon>Gammaproteobacteria</taxon>
        <taxon>Thiotrichales</taxon>
        <taxon>Thiotrichaceae</taxon>
        <taxon>Thiothrix</taxon>
    </lineage>
</organism>
<evidence type="ECO:0000313" key="2">
    <source>
        <dbReference type="EMBL" id="SKA84131.1"/>
    </source>
</evidence>
<feature type="transmembrane region" description="Helical" evidence="1">
    <location>
        <begin position="34"/>
        <end position="52"/>
    </location>
</feature>
<dbReference type="AlphaFoldDB" id="A0A1T4X5H3"/>
<evidence type="ECO:0008006" key="4">
    <source>
        <dbReference type="Google" id="ProtNLM"/>
    </source>
</evidence>
<keyword evidence="3" id="KW-1185">Reference proteome</keyword>
<accession>A0A1T4X5H3</accession>
<keyword evidence="1" id="KW-1133">Transmembrane helix</keyword>
<proteinExistence type="predicted"/>
<evidence type="ECO:0000256" key="1">
    <source>
        <dbReference type="SAM" id="Phobius"/>
    </source>
</evidence>
<protein>
    <recommendedName>
        <fullName evidence="4">Membrane-bound O-acyltransferase family protein</fullName>
    </recommendedName>
</protein>
<name>A0A1T4X5H3_9GAMM</name>